<name>A0A3G6RMY7_CHRLC</name>
<dbReference type="Proteomes" id="UP000279972">
    <property type="component" value="Chromosome"/>
</dbReference>
<evidence type="ECO:0000256" key="1">
    <source>
        <dbReference type="SAM" id="Phobius"/>
    </source>
</evidence>
<feature type="transmembrane region" description="Helical" evidence="1">
    <location>
        <begin position="64"/>
        <end position="86"/>
    </location>
</feature>
<organism evidence="3 4">
    <name type="scientific">Chryseobacterium lactis</name>
    <dbReference type="NCBI Taxonomy" id="1241981"/>
    <lineage>
        <taxon>Bacteria</taxon>
        <taxon>Pseudomonadati</taxon>
        <taxon>Bacteroidota</taxon>
        <taxon>Flavobacteriia</taxon>
        <taxon>Flavobacteriales</taxon>
        <taxon>Weeksellaceae</taxon>
        <taxon>Chryseobacterium group</taxon>
        <taxon>Chryseobacterium</taxon>
    </lineage>
</organism>
<reference evidence="3 4" key="1">
    <citation type="submission" date="2018-01" db="EMBL/GenBank/DDBJ databases">
        <title>Draft genome sequences of Chryseobacterium lactis NCTC11390, Chryseobacterium oncorhynchi 701B-08, and Chryseobacterium viscerum 687B-08.</title>
        <authorList>
            <person name="Jeong J.-J."/>
            <person name="Lee Y.J."/>
            <person name="Park B."/>
            <person name="Choi I.-G."/>
            <person name="Kim K.D."/>
        </authorList>
    </citation>
    <scope>NUCLEOTIDE SEQUENCE [LARGE SCALE GENOMIC DNA]</scope>
    <source>
        <strain evidence="3 4">NCTC11390</strain>
    </source>
</reference>
<dbReference type="EMBL" id="CP033924">
    <property type="protein sequence ID" value="AZA82519.1"/>
    <property type="molecule type" value="Genomic_DNA"/>
</dbReference>
<evidence type="ECO:0000313" key="5">
    <source>
        <dbReference type="Proteomes" id="UP000279972"/>
    </source>
</evidence>
<evidence type="ECO:0008006" key="6">
    <source>
        <dbReference type="Google" id="ProtNLM"/>
    </source>
</evidence>
<keyword evidence="5" id="KW-1185">Reference proteome</keyword>
<keyword evidence="1" id="KW-1133">Transmembrane helix</keyword>
<dbReference type="Proteomes" id="UP000236262">
    <property type="component" value="Unassembled WGS sequence"/>
</dbReference>
<dbReference type="AlphaFoldDB" id="A0A3G6RMY7"/>
<gene>
    <name evidence="3" type="ORF">C1637_07995</name>
    <name evidence="2" type="ORF">EG342_11700</name>
</gene>
<proteinExistence type="predicted"/>
<reference evidence="2 5" key="2">
    <citation type="submission" date="2018-11" db="EMBL/GenBank/DDBJ databases">
        <title>Proposal to divide the Flavobacteriaceae and reorganize its genera based on Amino Acid Identity values calculated from whole genome sequences.</title>
        <authorList>
            <person name="Nicholson A.C."/>
            <person name="Gulvik C.A."/>
            <person name="Whitney A.M."/>
            <person name="Humrighouse B.W."/>
            <person name="Bell M."/>
            <person name="Holmes B."/>
            <person name="Steigerwalt A.G."/>
            <person name="Villarma A."/>
            <person name="Sheth M."/>
            <person name="Batra D."/>
            <person name="Pryor J."/>
            <person name="Bernardet J.-F."/>
            <person name="Hugo C."/>
            <person name="Kampfer P."/>
            <person name="Newman J."/>
            <person name="McQuiston J.R."/>
        </authorList>
    </citation>
    <scope>NUCLEOTIDE SEQUENCE [LARGE SCALE GENOMIC DNA]</scope>
    <source>
        <strain evidence="2 5">KC_1864</strain>
    </source>
</reference>
<dbReference type="EMBL" id="PPEH01000003">
    <property type="protein sequence ID" value="PNW13805.1"/>
    <property type="molecule type" value="Genomic_DNA"/>
</dbReference>
<keyword evidence="1" id="KW-0472">Membrane</keyword>
<accession>A0A3G6RMY7</accession>
<feature type="transmembrane region" description="Helical" evidence="1">
    <location>
        <begin position="144"/>
        <end position="162"/>
    </location>
</feature>
<keyword evidence="1" id="KW-0812">Transmembrane</keyword>
<protein>
    <recommendedName>
        <fullName evidence="6">DUF3810 domain-containing protein</fullName>
    </recommendedName>
</protein>
<dbReference type="KEGG" id="clac:EG342_11700"/>
<evidence type="ECO:0000313" key="4">
    <source>
        <dbReference type="Proteomes" id="UP000236262"/>
    </source>
</evidence>
<sequence>MLYSAAVLLAINLLDGFIILKRGSRITPDGYPHWLNPLIGVSIFLVYFLFVIKAYQQIRNKKNIYLKLVSWSFLLSVITYILFYILQLITFKYFPQWDPSIVSYKELGAEYSGPQFRPFYDLLIGPFEILYYGSSTFLRTFFNFIQQKLILSLLIPGLFLFFKKIKS</sequence>
<feature type="transmembrane region" description="Helical" evidence="1">
    <location>
        <begin position="32"/>
        <end position="52"/>
    </location>
</feature>
<evidence type="ECO:0000313" key="3">
    <source>
        <dbReference type="EMBL" id="PNW13805.1"/>
    </source>
</evidence>
<evidence type="ECO:0000313" key="2">
    <source>
        <dbReference type="EMBL" id="AZA82519.1"/>
    </source>
</evidence>